<dbReference type="AlphaFoldDB" id="B0SW92"/>
<reference evidence="2" key="1">
    <citation type="submission" date="2008-01" db="EMBL/GenBank/DDBJ databases">
        <title>Complete sequence of chromosome of Caulobacter sp. K31.</title>
        <authorList>
            <consortium name="US DOE Joint Genome Institute"/>
            <person name="Copeland A."/>
            <person name="Lucas S."/>
            <person name="Lapidus A."/>
            <person name="Barry K."/>
            <person name="Glavina del Rio T."/>
            <person name="Dalin E."/>
            <person name="Tice H."/>
            <person name="Pitluck S."/>
            <person name="Bruce D."/>
            <person name="Goodwin L."/>
            <person name="Thompson L.S."/>
            <person name="Brettin T."/>
            <person name="Detter J.C."/>
            <person name="Han C."/>
            <person name="Schmutz J."/>
            <person name="Larimer F."/>
            <person name="Land M."/>
            <person name="Hauser L."/>
            <person name="Kyrpides N."/>
            <person name="Kim E."/>
            <person name="Stephens C."/>
            <person name="Richardson P."/>
        </authorList>
    </citation>
    <scope>NUCLEOTIDE SEQUENCE [LARGE SCALE GENOMIC DNA]</scope>
    <source>
        <strain evidence="2">K31</strain>
    </source>
</reference>
<dbReference type="PANTHER" id="PTHR38598:SF1">
    <property type="entry name" value="INNER MEMBRANE PROTEIN YJCH"/>
    <property type="match status" value="1"/>
</dbReference>
<dbReference type="Pfam" id="PF04341">
    <property type="entry name" value="DUF485"/>
    <property type="match status" value="1"/>
</dbReference>
<gene>
    <name evidence="2" type="ordered locus">Caul_0959</name>
</gene>
<organism evidence="2">
    <name type="scientific">Caulobacter sp. (strain K31)</name>
    <dbReference type="NCBI Taxonomy" id="366602"/>
    <lineage>
        <taxon>Bacteria</taxon>
        <taxon>Pseudomonadati</taxon>
        <taxon>Pseudomonadota</taxon>
        <taxon>Alphaproteobacteria</taxon>
        <taxon>Caulobacterales</taxon>
        <taxon>Caulobacteraceae</taxon>
        <taxon>Caulobacter</taxon>
    </lineage>
</organism>
<protein>
    <recommendedName>
        <fullName evidence="3">DUF485 domain-containing protein</fullName>
    </recommendedName>
</protein>
<keyword evidence="1" id="KW-0812">Transmembrane</keyword>
<dbReference type="InterPro" id="IPR052959">
    <property type="entry name" value="Inner_membrane_assoc"/>
</dbReference>
<accession>B0SW92</accession>
<feature type="transmembrane region" description="Helical" evidence="1">
    <location>
        <begin position="63"/>
        <end position="88"/>
    </location>
</feature>
<keyword evidence="1" id="KW-1133">Transmembrane helix</keyword>
<evidence type="ECO:0000313" key="2">
    <source>
        <dbReference type="EMBL" id="ABZ70089.1"/>
    </source>
</evidence>
<dbReference type="InterPro" id="IPR007436">
    <property type="entry name" value="DUF485"/>
</dbReference>
<sequence length="107" mass="11769" precursor="true">MSDTRMEPGVLRGVLADPQFQRLVARRGRLRWLLTAAMLVAYFGYIGVIAFDKAIMARKVGTGAMSVGIPVGLALIAFTILITGVYVVRANGEFDRLTRQIVERASR</sequence>
<dbReference type="STRING" id="366602.Caul_0959"/>
<dbReference type="KEGG" id="cak:Caul_0959"/>
<proteinExistence type="predicted"/>
<dbReference type="EMBL" id="CP000927">
    <property type="protein sequence ID" value="ABZ70089.1"/>
    <property type="molecule type" value="Genomic_DNA"/>
</dbReference>
<dbReference type="PANTHER" id="PTHR38598">
    <property type="entry name" value="INNER MEMBRANE PROTEIN YJCH"/>
    <property type="match status" value="1"/>
</dbReference>
<dbReference type="HOGENOM" id="CLU_123372_2_0_5"/>
<keyword evidence="1" id="KW-0472">Membrane</keyword>
<feature type="transmembrane region" description="Helical" evidence="1">
    <location>
        <begin position="32"/>
        <end position="51"/>
    </location>
</feature>
<dbReference type="eggNOG" id="COG3162">
    <property type="taxonomic scope" value="Bacteria"/>
</dbReference>
<name>B0SW92_CAUSK</name>
<evidence type="ECO:0000256" key="1">
    <source>
        <dbReference type="SAM" id="Phobius"/>
    </source>
</evidence>
<dbReference type="GO" id="GO:0005886">
    <property type="term" value="C:plasma membrane"/>
    <property type="evidence" value="ECO:0007669"/>
    <property type="project" value="TreeGrafter"/>
</dbReference>
<evidence type="ECO:0008006" key="3">
    <source>
        <dbReference type="Google" id="ProtNLM"/>
    </source>
</evidence>